<reference evidence="5 6" key="1">
    <citation type="journal article" date="2011" name="J. Gen. Appl. Microbiol.">
        <title>Draft genome sequencing of the enigmatic yeast Saitoella complicata.</title>
        <authorList>
            <person name="Nishida H."/>
            <person name="Hamamoto M."/>
            <person name="Sugiyama J."/>
        </authorList>
    </citation>
    <scope>NUCLEOTIDE SEQUENCE [LARGE SCALE GENOMIC DNA]</scope>
    <source>
        <strain evidence="5 6">NRRL Y-17804</strain>
    </source>
</reference>
<feature type="repeat" description="ANK" evidence="3">
    <location>
        <begin position="83"/>
        <end position="123"/>
    </location>
</feature>
<comment type="caution">
    <text evidence="5">The sequence shown here is derived from an EMBL/GenBank/DDBJ whole genome shotgun (WGS) entry which is preliminary data.</text>
</comment>
<sequence>MSDEGASPQEVLIAACRSNNTSLLHEVLSNLPASISLADFLNETRDPLGNTPLHLTATYSSVECLDILLDQEGLEVDPITRIEAETPLHLAAKNLSKPDERQDAISCMELLVDAGADPRIKNKHNEKAADYVPDELEEVRWLLQKAEVSYTMSNVNGADVVSEDEGGAGGYGSASDDE</sequence>
<keyword evidence="1" id="KW-0677">Repeat</keyword>
<protein>
    <submittedName>
        <fullName evidence="5">Uncharacterized protein</fullName>
    </submittedName>
</protein>
<feature type="region of interest" description="Disordered" evidence="4">
    <location>
        <begin position="157"/>
        <end position="178"/>
    </location>
</feature>
<reference evidence="5 6" key="3">
    <citation type="journal article" date="2015" name="Genome Announc.">
        <title>Draft Genome Sequence of the Archiascomycetous Yeast Saitoella complicata.</title>
        <authorList>
            <person name="Yamauchi K."/>
            <person name="Kondo S."/>
            <person name="Hamamoto M."/>
            <person name="Takahashi Y."/>
            <person name="Ogura Y."/>
            <person name="Hayashi T."/>
            <person name="Nishida H."/>
        </authorList>
    </citation>
    <scope>NUCLEOTIDE SEQUENCE [LARGE SCALE GENOMIC DNA]</scope>
    <source>
        <strain evidence="5 6">NRRL Y-17804</strain>
    </source>
</reference>
<gene>
    <name evidence="5" type="ORF">G7K_2487-t1</name>
</gene>
<dbReference type="EMBL" id="BACD03000014">
    <property type="protein sequence ID" value="GAO48309.1"/>
    <property type="molecule type" value="Genomic_DNA"/>
</dbReference>
<dbReference type="PROSITE" id="PS50088">
    <property type="entry name" value="ANK_REPEAT"/>
    <property type="match status" value="1"/>
</dbReference>
<dbReference type="OMA" id="HICAMYG"/>
<evidence type="ECO:0000256" key="2">
    <source>
        <dbReference type="ARBA" id="ARBA00023043"/>
    </source>
</evidence>
<dbReference type="PRINTS" id="PR01415">
    <property type="entry name" value="ANKYRIN"/>
</dbReference>
<dbReference type="InterPro" id="IPR050745">
    <property type="entry name" value="Multifunctional_regulatory"/>
</dbReference>
<reference evidence="5 6" key="2">
    <citation type="journal article" date="2014" name="J. Gen. Appl. Microbiol.">
        <title>The early diverging ascomycetous budding yeast Saitoella complicata has three histone deacetylases belonging to the Clr6, Hos2, and Rpd3 lineages.</title>
        <authorList>
            <person name="Nishida H."/>
            <person name="Matsumoto T."/>
            <person name="Kondo S."/>
            <person name="Hamamoto M."/>
            <person name="Yoshikawa H."/>
        </authorList>
    </citation>
    <scope>NUCLEOTIDE SEQUENCE [LARGE SCALE GENOMIC DNA]</scope>
    <source>
        <strain evidence="5 6">NRRL Y-17804</strain>
    </source>
</reference>
<name>A0A0E9NEN5_SAICN</name>
<dbReference type="Gene3D" id="1.25.40.20">
    <property type="entry name" value="Ankyrin repeat-containing domain"/>
    <property type="match status" value="1"/>
</dbReference>
<dbReference type="STRING" id="698492.A0A0E9NEN5"/>
<dbReference type="AlphaFoldDB" id="A0A0E9NEN5"/>
<evidence type="ECO:0000313" key="5">
    <source>
        <dbReference type="EMBL" id="GAO48309.1"/>
    </source>
</evidence>
<dbReference type="Proteomes" id="UP000033140">
    <property type="component" value="Unassembled WGS sequence"/>
</dbReference>
<evidence type="ECO:0000256" key="3">
    <source>
        <dbReference type="PROSITE-ProRule" id="PRU00023"/>
    </source>
</evidence>
<proteinExistence type="predicted"/>
<keyword evidence="2 3" id="KW-0040">ANK repeat</keyword>
<dbReference type="SUPFAM" id="SSF48403">
    <property type="entry name" value="Ankyrin repeat"/>
    <property type="match status" value="1"/>
</dbReference>
<evidence type="ECO:0000256" key="4">
    <source>
        <dbReference type="SAM" id="MobiDB-lite"/>
    </source>
</evidence>
<dbReference type="InterPro" id="IPR002110">
    <property type="entry name" value="Ankyrin_rpt"/>
</dbReference>
<evidence type="ECO:0000313" key="6">
    <source>
        <dbReference type="Proteomes" id="UP000033140"/>
    </source>
</evidence>
<dbReference type="SMART" id="SM00248">
    <property type="entry name" value="ANK"/>
    <property type="match status" value="2"/>
</dbReference>
<dbReference type="PANTHER" id="PTHR24189:SF50">
    <property type="entry name" value="ANKYRIN REPEAT AND SOCS BOX PROTEIN 2"/>
    <property type="match status" value="1"/>
</dbReference>
<dbReference type="InterPro" id="IPR036770">
    <property type="entry name" value="Ankyrin_rpt-contain_sf"/>
</dbReference>
<accession>A0A0E9NEN5</accession>
<keyword evidence="6" id="KW-1185">Reference proteome</keyword>
<dbReference type="PANTHER" id="PTHR24189">
    <property type="entry name" value="MYOTROPHIN"/>
    <property type="match status" value="1"/>
</dbReference>
<organism evidence="5 6">
    <name type="scientific">Saitoella complicata (strain BCRC 22490 / CBS 7301 / JCM 7358 / NBRC 10748 / NRRL Y-17804)</name>
    <dbReference type="NCBI Taxonomy" id="698492"/>
    <lineage>
        <taxon>Eukaryota</taxon>
        <taxon>Fungi</taxon>
        <taxon>Dikarya</taxon>
        <taxon>Ascomycota</taxon>
        <taxon>Taphrinomycotina</taxon>
        <taxon>Taphrinomycotina incertae sedis</taxon>
        <taxon>Saitoella</taxon>
    </lineage>
</organism>
<evidence type="ECO:0000256" key="1">
    <source>
        <dbReference type="ARBA" id="ARBA00022737"/>
    </source>
</evidence>
<dbReference type="Pfam" id="PF12796">
    <property type="entry name" value="Ank_2"/>
    <property type="match status" value="1"/>
</dbReference>